<evidence type="ECO:0000313" key="3">
    <source>
        <dbReference type="Proteomes" id="UP001363151"/>
    </source>
</evidence>
<protein>
    <submittedName>
        <fullName evidence="2">Uncharacterized protein</fullName>
    </submittedName>
</protein>
<feature type="region of interest" description="Disordered" evidence="1">
    <location>
        <begin position="1"/>
        <end position="21"/>
    </location>
</feature>
<reference evidence="2 3" key="1">
    <citation type="submission" date="2024-03" db="EMBL/GenBank/DDBJ databases">
        <title>Aureococcus anophagefferens CCMP1851 and Kratosvirus quantuckense: Draft genome of a second virus-susceptible host strain in the model system.</title>
        <authorList>
            <person name="Chase E."/>
            <person name="Truchon A.R."/>
            <person name="Schepens W."/>
            <person name="Wilhelm S.W."/>
        </authorList>
    </citation>
    <scope>NUCLEOTIDE SEQUENCE [LARGE SCALE GENOMIC DNA]</scope>
    <source>
        <strain evidence="2 3">CCMP1851</strain>
    </source>
</reference>
<evidence type="ECO:0000313" key="2">
    <source>
        <dbReference type="EMBL" id="KAK7241664.1"/>
    </source>
</evidence>
<proteinExistence type="predicted"/>
<dbReference type="Proteomes" id="UP001363151">
    <property type="component" value="Unassembled WGS sequence"/>
</dbReference>
<keyword evidence="3" id="KW-1185">Reference proteome</keyword>
<organism evidence="2 3">
    <name type="scientific">Aureococcus anophagefferens</name>
    <name type="common">Harmful bloom alga</name>
    <dbReference type="NCBI Taxonomy" id="44056"/>
    <lineage>
        <taxon>Eukaryota</taxon>
        <taxon>Sar</taxon>
        <taxon>Stramenopiles</taxon>
        <taxon>Ochrophyta</taxon>
        <taxon>Pelagophyceae</taxon>
        <taxon>Pelagomonadales</taxon>
        <taxon>Pelagomonadaceae</taxon>
        <taxon>Aureococcus</taxon>
    </lineage>
</organism>
<name>A0ABR1FZI6_AURAN</name>
<gene>
    <name evidence="2" type="ORF">SO694_0007003</name>
</gene>
<evidence type="ECO:0000256" key="1">
    <source>
        <dbReference type="SAM" id="MobiDB-lite"/>
    </source>
</evidence>
<dbReference type="EMBL" id="JBBJCI010000164">
    <property type="protein sequence ID" value="KAK7241664.1"/>
    <property type="molecule type" value="Genomic_DNA"/>
</dbReference>
<accession>A0ABR1FZI6</accession>
<comment type="caution">
    <text evidence="2">The sequence shown here is derived from an EMBL/GenBank/DDBJ whole genome shotgun (WGS) entry which is preliminary data.</text>
</comment>
<sequence length="250" mass="26006">MALRFTAGEPGVSCTLEGEGSNRVGKYVPAAAARVAPKKGAWGAQPREKADVEEERPRKSHKKGGAPGPPVDRRPSLAVLFATTPQTVGVVHKCGSVKAARDKCIGLADEKECAVRVSSEVGDGVLFPPVSDAAQDMLHRAVQCKAVPPPGRDPPVPQHVVVVAIDAPTAKKRPWAPRVLGFATAKSAATYALHAYRTAGARLSSLEWHAFDGAGSEAVPRMHLQGATGAFNASYAIADIAALDAASKAP</sequence>
<feature type="region of interest" description="Disordered" evidence="1">
    <location>
        <begin position="36"/>
        <end position="74"/>
    </location>
</feature>